<reference evidence="2 3" key="1">
    <citation type="submission" date="2024-01" db="EMBL/GenBank/DDBJ databases">
        <title>Pseudocitrobacter sp. Endophytic strain Cyp-38L.</title>
        <authorList>
            <person name="Amer M.A."/>
            <person name="Hamed S.M."/>
        </authorList>
    </citation>
    <scope>NUCLEOTIDE SEQUENCE [LARGE SCALE GENOMIC DNA]</scope>
    <source>
        <strain evidence="2 3">Cyp38S</strain>
    </source>
</reference>
<evidence type="ECO:0008006" key="4">
    <source>
        <dbReference type="Google" id="ProtNLM"/>
    </source>
</evidence>
<evidence type="ECO:0000313" key="2">
    <source>
        <dbReference type="EMBL" id="MEO3990054.1"/>
    </source>
</evidence>
<organism evidence="2 3">
    <name type="scientific">Pseudocitrobacter cyperus</name>
    <dbReference type="NCBI Taxonomy" id="3112843"/>
    <lineage>
        <taxon>Bacteria</taxon>
        <taxon>Pseudomonadati</taxon>
        <taxon>Pseudomonadota</taxon>
        <taxon>Gammaproteobacteria</taxon>
        <taxon>Enterobacterales</taxon>
        <taxon>Enterobacteriaceae</taxon>
        <taxon>Pseudocitrobacter</taxon>
    </lineage>
</organism>
<accession>A0ABV0HHV9</accession>
<keyword evidence="3" id="KW-1185">Reference proteome</keyword>
<proteinExistence type="predicted"/>
<comment type="caution">
    <text evidence="2">The sequence shown here is derived from an EMBL/GenBank/DDBJ whole genome shotgun (WGS) entry which is preliminary data.</text>
</comment>
<gene>
    <name evidence="2" type="ORF">VSR74_09520</name>
</gene>
<keyword evidence="1" id="KW-0732">Signal</keyword>
<feature type="chain" id="PRO_5047261168" description="Lipoprotein" evidence="1">
    <location>
        <begin position="21"/>
        <end position="68"/>
    </location>
</feature>
<sequence length="68" mass="7108">MMNKLLILSLVISISAISCAEAAYRSCMLSGGEATHCSGLANANHFPIEQSNGQYRDCQVVGGDVTGC</sequence>
<dbReference type="Proteomes" id="UP001444146">
    <property type="component" value="Unassembled WGS sequence"/>
</dbReference>
<protein>
    <recommendedName>
        <fullName evidence="4">Lipoprotein</fullName>
    </recommendedName>
</protein>
<evidence type="ECO:0000313" key="3">
    <source>
        <dbReference type="Proteomes" id="UP001444146"/>
    </source>
</evidence>
<evidence type="ECO:0000256" key="1">
    <source>
        <dbReference type="SAM" id="SignalP"/>
    </source>
</evidence>
<name>A0ABV0HHV9_9ENTR</name>
<dbReference type="RefSeq" id="WP_347794502.1">
    <property type="nucleotide sequence ID" value="NZ_JAYMYY010000002.1"/>
</dbReference>
<dbReference type="PROSITE" id="PS51257">
    <property type="entry name" value="PROKAR_LIPOPROTEIN"/>
    <property type="match status" value="1"/>
</dbReference>
<dbReference type="EMBL" id="JAYMYY010000002">
    <property type="protein sequence ID" value="MEO3990054.1"/>
    <property type="molecule type" value="Genomic_DNA"/>
</dbReference>
<feature type="signal peptide" evidence="1">
    <location>
        <begin position="1"/>
        <end position="20"/>
    </location>
</feature>